<keyword evidence="2" id="KW-1185">Reference proteome</keyword>
<evidence type="ECO:0000313" key="2">
    <source>
        <dbReference type="Proteomes" id="UP000283433"/>
    </source>
</evidence>
<name>A0A419S9V6_9SPHI</name>
<dbReference type="EMBL" id="MBTA01000003">
    <property type="protein sequence ID" value="RKD18983.1"/>
    <property type="molecule type" value="Genomic_DNA"/>
</dbReference>
<dbReference type="RefSeq" id="WP_120180629.1">
    <property type="nucleotide sequence ID" value="NZ_MBTA01000003.1"/>
</dbReference>
<dbReference type="Proteomes" id="UP000283433">
    <property type="component" value="Unassembled WGS sequence"/>
</dbReference>
<dbReference type="AlphaFoldDB" id="A0A419S9V6"/>
<proteinExistence type="predicted"/>
<comment type="caution">
    <text evidence="1">The sequence shown here is derived from an EMBL/GenBank/DDBJ whole genome shotgun (WGS) entry which is preliminary data.</text>
</comment>
<protein>
    <submittedName>
        <fullName evidence="1">Uncharacterized protein</fullName>
    </submittedName>
</protein>
<reference evidence="1 2" key="1">
    <citation type="submission" date="2016-07" db="EMBL/GenBank/DDBJ databases">
        <title>Genome of Pelobium manganitolerans.</title>
        <authorList>
            <person name="Wu S."/>
            <person name="Wang G."/>
        </authorList>
    </citation>
    <scope>NUCLEOTIDE SEQUENCE [LARGE SCALE GENOMIC DNA]</scope>
    <source>
        <strain evidence="1 2">YS-25</strain>
    </source>
</reference>
<organism evidence="1 2">
    <name type="scientific">Pelobium manganitolerans</name>
    <dbReference type="NCBI Taxonomy" id="1842495"/>
    <lineage>
        <taxon>Bacteria</taxon>
        <taxon>Pseudomonadati</taxon>
        <taxon>Bacteroidota</taxon>
        <taxon>Sphingobacteriia</taxon>
        <taxon>Sphingobacteriales</taxon>
        <taxon>Sphingobacteriaceae</taxon>
        <taxon>Pelobium</taxon>
    </lineage>
</organism>
<sequence length="64" mass="7565">MRKLAPGAVHFTAKPDADVWKPDYETPEELMIATMQWKLDVVLKKKLPKHRMLSKFYKNKFKSC</sequence>
<gene>
    <name evidence="1" type="ORF">BCY91_13990</name>
</gene>
<accession>A0A419S9V6</accession>
<evidence type="ECO:0000313" key="1">
    <source>
        <dbReference type="EMBL" id="RKD18983.1"/>
    </source>
</evidence>